<evidence type="ECO:0000256" key="5">
    <source>
        <dbReference type="ARBA" id="ARBA00022842"/>
    </source>
</evidence>
<dbReference type="Pfam" id="PF00408">
    <property type="entry name" value="PGM_PMM_IV"/>
    <property type="match status" value="1"/>
</dbReference>
<evidence type="ECO:0000259" key="9">
    <source>
        <dbReference type="Pfam" id="PF02879"/>
    </source>
</evidence>
<feature type="domain" description="Alpha-D-phosphohexomutase alpha/beta/alpha" evidence="8">
    <location>
        <begin position="5"/>
        <end position="135"/>
    </location>
</feature>
<dbReference type="PRINTS" id="PR00509">
    <property type="entry name" value="PGMPMM"/>
</dbReference>
<dbReference type="GO" id="GO:0046872">
    <property type="term" value="F:metal ion binding"/>
    <property type="evidence" value="ECO:0007669"/>
    <property type="project" value="UniProtKB-KW"/>
</dbReference>
<dbReference type="InterPro" id="IPR005846">
    <property type="entry name" value="A-D-PHexomutase_a/b/a-III"/>
</dbReference>
<evidence type="ECO:0000256" key="4">
    <source>
        <dbReference type="ARBA" id="ARBA00022723"/>
    </source>
</evidence>
<dbReference type="GO" id="GO:0016868">
    <property type="term" value="F:intramolecular phosphotransferase activity"/>
    <property type="evidence" value="ECO:0007669"/>
    <property type="project" value="InterPro"/>
</dbReference>
<evidence type="ECO:0000256" key="2">
    <source>
        <dbReference type="ARBA" id="ARBA00010231"/>
    </source>
</evidence>
<keyword evidence="5" id="KW-0460">Magnesium</keyword>
<dbReference type="GO" id="GO:0005975">
    <property type="term" value="P:carbohydrate metabolic process"/>
    <property type="evidence" value="ECO:0007669"/>
    <property type="project" value="InterPro"/>
</dbReference>
<evidence type="ECO:0000256" key="6">
    <source>
        <dbReference type="ARBA" id="ARBA00023235"/>
    </source>
</evidence>
<dbReference type="InterPro" id="IPR036900">
    <property type="entry name" value="A-D-PHexomutase_C_sf"/>
</dbReference>
<dbReference type="CDD" id="cd03089">
    <property type="entry name" value="PMM_PGM"/>
    <property type="match status" value="1"/>
</dbReference>
<keyword evidence="3" id="KW-0597">Phosphoprotein</keyword>
<comment type="caution">
    <text evidence="11">The sequence shown here is derived from an EMBL/GenBank/DDBJ whole genome shotgun (WGS) entry which is preliminary data.</text>
</comment>
<evidence type="ECO:0000256" key="3">
    <source>
        <dbReference type="ARBA" id="ARBA00022553"/>
    </source>
</evidence>
<name>A0A523UT97_UNCT6</name>
<dbReference type="InterPro" id="IPR005841">
    <property type="entry name" value="Alpha-D-phosphohexomutase_SF"/>
</dbReference>
<evidence type="ECO:0000259" key="8">
    <source>
        <dbReference type="Pfam" id="PF02878"/>
    </source>
</evidence>
<evidence type="ECO:0000313" key="12">
    <source>
        <dbReference type="Proteomes" id="UP000315525"/>
    </source>
</evidence>
<sequence>MNPHIFRQYDIRGVAASDLTDDVVQRIGRAFGTHLKRAGRKRLVLGRDVRLSSPRIAKTIKKGLLSTGCNVIDLGVVPTPVFYFSIYRLRAQGGVMVTGSHLLKKYNGLKLCKDAETIYGKEIQKIRKIAESGKFLTGRGRENRRSVTEAYKDSVVKKNRVEKKLKVVIDPGNGTGGPIVRSILRELGCRVECINCKPDGRFPAHQPDPTVPKYMTQLVQNVLEKHADIGIGIDGDADRIGVVDELGNLVWGDKLLALYAEELLSKVPGAEIIFEVKCSQALPEYIRSLGGRPKMWKTGHSLIKAKMKRDEALLAGEMSGHMFFAHNWYGFDDAIFASARIVSILSRADASMSVLLEKIPKYFATPEVRIESTDRRKFEVVDKVKSFFSQKYRTRKIDGVRIEYGDGWGLVRASNTEPIVVARFEAKTRKRLQEIEKEIMTRVNQYNEP</sequence>
<proteinExistence type="inferred from homology"/>
<dbReference type="Gene3D" id="3.40.120.10">
    <property type="entry name" value="Alpha-D-Glucose-1,6-Bisphosphate, subunit A, domain 3"/>
    <property type="match status" value="3"/>
</dbReference>
<reference evidence="11 12" key="1">
    <citation type="submission" date="2019-03" db="EMBL/GenBank/DDBJ databases">
        <title>Metabolic potential of uncultured bacteria and archaea associated with petroleum seepage in deep-sea sediments.</title>
        <authorList>
            <person name="Dong X."/>
            <person name="Hubert C."/>
        </authorList>
    </citation>
    <scope>NUCLEOTIDE SEQUENCE [LARGE SCALE GENOMIC DNA]</scope>
    <source>
        <strain evidence="11">E44_bin18</strain>
    </source>
</reference>
<feature type="domain" description="Alpha-D-phosphohexomutase alpha/beta/alpha" evidence="9">
    <location>
        <begin position="150"/>
        <end position="247"/>
    </location>
</feature>
<dbReference type="AlphaFoldDB" id="A0A523UT97"/>
<dbReference type="InterPro" id="IPR016055">
    <property type="entry name" value="A-D-PHexomutase_a/b/a-I/II/III"/>
</dbReference>
<accession>A0A523UT97</accession>
<comment type="cofactor">
    <cofactor evidence="1">
        <name>Mg(2+)</name>
        <dbReference type="ChEBI" id="CHEBI:18420"/>
    </cofactor>
</comment>
<dbReference type="Pfam" id="PF02880">
    <property type="entry name" value="PGM_PMM_III"/>
    <property type="match status" value="1"/>
</dbReference>
<dbReference type="InterPro" id="IPR005845">
    <property type="entry name" value="A-D-PHexomutase_a/b/a-II"/>
</dbReference>
<keyword evidence="4" id="KW-0479">Metal-binding</keyword>
<organism evidence="11 12">
    <name type="scientific">candidate division TA06 bacterium</name>
    <dbReference type="NCBI Taxonomy" id="2250710"/>
    <lineage>
        <taxon>Bacteria</taxon>
        <taxon>Bacteria division TA06</taxon>
    </lineage>
</organism>
<evidence type="ECO:0000256" key="1">
    <source>
        <dbReference type="ARBA" id="ARBA00001946"/>
    </source>
</evidence>
<gene>
    <name evidence="11" type="ORF">E3J62_06190</name>
</gene>
<dbReference type="Pfam" id="PF02879">
    <property type="entry name" value="PGM_PMM_II"/>
    <property type="match status" value="1"/>
</dbReference>
<evidence type="ECO:0000259" key="7">
    <source>
        <dbReference type="Pfam" id="PF00408"/>
    </source>
</evidence>
<dbReference type="SUPFAM" id="SSF55957">
    <property type="entry name" value="Phosphoglucomutase, C-terminal domain"/>
    <property type="match status" value="1"/>
</dbReference>
<keyword evidence="6" id="KW-0413">Isomerase</keyword>
<dbReference type="PANTHER" id="PTHR43771">
    <property type="entry name" value="PHOSPHOMANNOMUTASE"/>
    <property type="match status" value="1"/>
</dbReference>
<evidence type="ECO:0000313" key="11">
    <source>
        <dbReference type="EMBL" id="TET45758.1"/>
    </source>
</evidence>
<dbReference type="EMBL" id="SOJN01000075">
    <property type="protein sequence ID" value="TET45758.1"/>
    <property type="molecule type" value="Genomic_DNA"/>
</dbReference>
<dbReference type="InterPro" id="IPR005844">
    <property type="entry name" value="A-D-PHexomutase_a/b/a-I"/>
</dbReference>
<dbReference type="SUPFAM" id="SSF53738">
    <property type="entry name" value="Phosphoglucomutase, first 3 domains"/>
    <property type="match status" value="3"/>
</dbReference>
<dbReference type="Gene3D" id="3.30.310.50">
    <property type="entry name" value="Alpha-D-phosphohexomutase, C-terminal domain"/>
    <property type="match status" value="1"/>
</dbReference>
<evidence type="ECO:0000259" key="10">
    <source>
        <dbReference type="Pfam" id="PF02880"/>
    </source>
</evidence>
<feature type="domain" description="Alpha-D-phosphohexomutase C-terminal" evidence="7">
    <location>
        <begin position="367"/>
        <end position="440"/>
    </location>
</feature>
<dbReference type="Pfam" id="PF02878">
    <property type="entry name" value="PGM_PMM_I"/>
    <property type="match status" value="1"/>
</dbReference>
<protein>
    <submittedName>
        <fullName evidence="11">Phosphomannomutase/phosphoglucomutase</fullName>
    </submittedName>
</protein>
<comment type="similarity">
    <text evidence="2">Belongs to the phosphohexose mutase family.</text>
</comment>
<dbReference type="Proteomes" id="UP000315525">
    <property type="component" value="Unassembled WGS sequence"/>
</dbReference>
<dbReference type="PANTHER" id="PTHR43771:SF2">
    <property type="entry name" value="PHOSPHOMANNOMUTASE_PHOSPHOGLUCOMUTASE"/>
    <property type="match status" value="1"/>
</dbReference>
<dbReference type="InterPro" id="IPR005843">
    <property type="entry name" value="A-D-PHexomutase_C"/>
</dbReference>
<feature type="domain" description="Alpha-D-phosphohexomutase alpha/beta/alpha" evidence="10">
    <location>
        <begin position="251"/>
        <end position="362"/>
    </location>
</feature>